<evidence type="ECO:0000256" key="1">
    <source>
        <dbReference type="SAM" id="MobiDB-lite"/>
    </source>
</evidence>
<evidence type="ECO:0000313" key="3">
    <source>
        <dbReference type="Proteomes" id="UP000887540"/>
    </source>
</evidence>
<evidence type="ECO:0000259" key="2">
    <source>
        <dbReference type="Pfam" id="PF17862"/>
    </source>
</evidence>
<dbReference type="Pfam" id="PF17862">
    <property type="entry name" value="AAA_lid_3"/>
    <property type="match status" value="1"/>
</dbReference>
<feature type="domain" description="AAA ATPase AAA+ lid" evidence="2">
    <location>
        <begin position="22"/>
        <end position="56"/>
    </location>
</feature>
<organism evidence="3 4">
    <name type="scientific">Acrobeloides nanus</name>
    <dbReference type="NCBI Taxonomy" id="290746"/>
    <lineage>
        <taxon>Eukaryota</taxon>
        <taxon>Metazoa</taxon>
        <taxon>Ecdysozoa</taxon>
        <taxon>Nematoda</taxon>
        <taxon>Chromadorea</taxon>
        <taxon>Rhabditida</taxon>
        <taxon>Tylenchina</taxon>
        <taxon>Cephalobomorpha</taxon>
        <taxon>Cephaloboidea</taxon>
        <taxon>Cephalobidae</taxon>
        <taxon>Acrobeloides</taxon>
    </lineage>
</organism>
<dbReference type="AlphaFoldDB" id="A0A914CZQ7"/>
<name>A0A914CZQ7_9BILA</name>
<reference evidence="4" key="1">
    <citation type="submission" date="2022-11" db="UniProtKB">
        <authorList>
            <consortium name="WormBaseParasite"/>
        </authorList>
    </citation>
    <scope>IDENTIFICATION</scope>
</reference>
<evidence type="ECO:0000313" key="4">
    <source>
        <dbReference type="WBParaSite" id="ACRNAN_scaffold15780.g29239.t1"/>
    </source>
</evidence>
<proteinExistence type="predicted"/>
<protein>
    <submittedName>
        <fullName evidence="4">AAA ATPase AAA+ lid domain-containing protein</fullName>
    </submittedName>
</protein>
<dbReference type="WBParaSite" id="ACRNAN_scaffold15780.g29239.t1">
    <property type="protein sequence ID" value="ACRNAN_scaffold15780.g29239.t1"/>
    <property type="gene ID" value="ACRNAN_scaffold15780.g29239"/>
</dbReference>
<dbReference type="SUPFAM" id="SSF52540">
    <property type="entry name" value="P-loop containing nucleoside triphosphate hydrolases"/>
    <property type="match status" value="1"/>
</dbReference>
<dbReference type="Proteomes" id="UP000887540">
    <property type="component" value="Unplaced"/>
</dbReference>
<dbReference type="InterPro" id="IPR027417">
    <property type="entry name" value="P-loop_NTPase"/>
</dbReference>
<dbReference type="Gene3D" id="1.10.8.60">
    <property type="match status" value="1"/>
</dbReference>
<feature type="compositionally biased region" description="Basic residues" evidence="1">
    <location>
        <begin position="82"/>
        <end position="92"/>
    </location>
</feature>
<accession>A0A914CZQ7</accession>
<feature type="region of interest" description="Disordered" evidence="1">
    <location>
        <begin position="78"/>
        <end position="105"/>
    </location>
</feature>
<dbReference type="InterPro" id="IPR041569">
    <property type="entry name" value="AAA_lid_3"/>
</dbReference>
<keyword evidence="3" id="KW-1185">Reference proteome</keyword>
<sequence length="105" mass="11756">MFKDERYEILVVLCSDLTLSDDVDFHKIVELTTGWTGAELRGLVMNAQFAALESRTTITDENADETVVVTWKEFEKSLSSSKKQHPSIKNKSRPPVPVSSKVTLA</sequence>